<feature type="chain" id="PRO_5030756025" description="Microcystin LR degradation protein MlrC N-terminal domain-containing protein" evidence="1">
    <location>
        <begin position="38"/>
        <end position="629"/>
    </location>
</feature>
<proteinExistence type="predicted"/>
<reference evidence="4" key="1">
    <citation type="submission" date="2021-01" db="EMBL/GenBank/DDBJ databases">
        <authorList>
            <person name="Corre E."/>
            <person name="Pelletier E."/>
            <person name="Niang G."/>
            <person name="Scheremetjew M."/>
            <person name="Finn R."/>
            <person name="Kale V."/>
            <person name="Holt S."/>
            <person name="Cochrane G."/>
            <person name="Meng A."/>
            <person name="Brown T."/>
            <person name="Cohen L."/>
        </authorList>
    </citation>
    <scope>NUCLEOTIDE SEQUENCE</scope>
    <source>
        <strain evidence="4">CCMP127</strain>
    </source>
</reference>
<gene>
    <name evidence="4" type="ORF">ACOF00016_LOCUS8153</name>
</gene>
<name>A0A7S3L6E5_9STRA</name>
<dbReference type="EMBL" id="HBIM01009671">
    <property type="protein sequence ID" value="CAE0410702.1"/>
    <property type="molecule type" value="Transcribed_RNA"/>
</dbReference>
<dbReference type="InterPro" id="IPR010799">
    <property type="entry name" value="MlrC_C"/>
</dbReference>
<protein>
    <recommendedName>
        <fullName evidence="5">Microcystin LR degradation protein MlrC N-terminal domain-containing protein</fullName>
    </recommendedName>
</protein>
<feature type="signal peptide" evidence="1">
    <location>
        <begin position="1"/>
        <end position="37"/>
    </location>
</feature>
<dbReference type="Pfam" id="PF07171">
    <property type="entry name" value="MlrC_C"/>
    <property type="match status" value="1"/>
</dbReference>
<evidence type="ECO:0000259" key="2">
    <source>
        <dbReference type="Pfam" id="PF07171"/>
    </source>
</evidence>
<keyword evidence="1" id="KW-0732">Signal</keyword>
<dbReference type="AlphaFoldDB" id="A0A7S3L6E5"/>
<evidence type="ECO:0000256" key="1">
    <source>
        <dbReference type="SAM" id="SignalP"/>
    </source>
</evidence>
<organism evidence="4">
    <name type="scientific">Amphora coffeiformis</name>
    <dbReference type="NCBI Taxonomy" id="265554"/>
    <lineage>
        <taxon>Eukaryota</taxon>
        <taxon>Sar</taxon>
        <taxon>Stramenopiles</taxon>
        <taxon>Ochrophyta</taxon>
        <taxon>Bacillariophyta</taxon>
        <taxon>Bacillariophyceae</taxon>
        <taxon>Bacillariophycidae</taxon>
        <taxon>Thalassiophysales</taxon>
        <taxon>Catenulaceae</taxon>
        <taxon>Amphora</taxon>
    </lineage>
</organism>
<evidence type="ECO:0008006" key="5">
    <source>
        <dbReference type="Google" id="ProtNLM"/>
    </source>
</evidence>
<dbReference type="InterPro" id="IPR015995">
    <property type="entry name" value="MlrC_N"/>
</dbReference>
<accession>A0A7S3L6E5</accession>
<sequence length="629" mass="71178">MAIQKETRWWPILLALKANSVLTATLTLLLCISSVAASAEDEASKAPQKTIAVVEFMQETNSFSTVPTTLFNFQRRGNDGFESMLWYHPDEILNHNLYHETIGHVAGFLKAVQDVDINQEFSVVPILQARSVSGGPVKAEDYQHFETHILEGVDRLLQTTNLQGIYLSLHGAMGVEGRTDPEGDLLQAIRERVGSTLPIGVSHDLHANLTQKRMSLMTFLVGYRTNPHRDFYNAGYQSGKILIQTIQGVIRPTMVYKKMRMLRGGGWTIDFLWPMRQVFNWMRLQEKQNSKVLYLSTFMVHTWLDHEELGWSTVAVTDNDLALAEHLSSELADLNWETRTAASPTGLTPTEALQQTQDAWIRRMFGTTVWCDASDAVGAGAPGESTWILKTLLDHQDQVLARELAAHDDDKMEATNLQPLVSYITLRDTEAVDQVFDSRHQIGDNVTLQVGGKLDLQTNHPVVFSGTIVKRIHETNDDNGSKRVRRIAVLQYHGVHLILDEVPTPLHSPAYWTHTLGLSLWQADIVVVKNLFPFRYRYLLYNRMTLDVVTRGVTNIDIYQIPYTKIPRPIYPLDAEEMDNHFDNTSSWKPEYYDNYPGTESGITADESMVSQEEIRHGQGWETSGGEEL</sequence>
<evidence type="ECO:0000259" key="3">
    <source>
        <dbReference type="Pfam" id="PF07364"/>
    </source>
</evidence>
<feature type="domain" description="Microcystin LR degradation protein MlrC N-terminal" evidence="3">
    <location>
        <begin position="51"/>
        <end position="355"/>
    </location>
</feature>
<evidence type="ECO:0000313" key="4">
    <source>
        <dbReference type="EMBL" id="CAE0410702.1"/>
    </source>
</evidence>
<feature type="domain" description="Microcystin LR degradation protein MlrC C-terminal" evidence="2">
    <location>
        <begin position="372"/>
        <end position="565"/>
    </location>
</feature>
<dbReference type="Pfam" id="PF07364">
    <property type="entry name" value="DUF1485"/>
    <property type="match status" value="1"/>
</dbReference>